<organism evidence="1 2">
    <name type="scientific">Rodentibacter heidelbergensis</name>
    <dbReference type="NCBI Taxonomy" id="1908258"/>
    <lineage>
        <taxon>Bacteria</taxon>
        <taxon>Pseudomonadati</taxon>
        <taxon>Pseudomonadota</taxon>
        <taxon>Gammaproteobacteria</taxon>
        <taxon>Pasteurellales</taxon>
        <taxon>Pasteurellaceae</taxon>
        <taxon>Rodentibacter</taxon>
    </lineage>
</organism>
<dbReference type="OrthoDB" id="5678981at2"/>
<keyword evidence="2" id="KW-1185">Reference proteome</keyword>
<sequence>MRFDYQIRWYSIAENKLLNQAKYILQQSQNAIIAENFYDAIKSEVDKLSFTTDIYRLREKKEISILNGKYQVKFLIGRERVYIIDFKSSKQNSY</sequence>
<dbReference type="STRING" id="1908258.BKK48_01255"/>
<dbReference type="Proteomes" id="UP000189437">
    <property type="component" value="Unassembled WGS sequence"/>
</dbReference>
<dbReference type="EMBL" id="MLHH01000003">
    <property type="protein sequence ID" value="OOF37583.1"/>
    <property type="molecule type" value="Genomic_DNA"/>
</dbReference>
<protein>
    <submittedName>
        <fullName evidence="1">Plasmid stabilization protein</fullName>
    </submittedName>
</protein>
<dbReference type="InterPro" id="IPR035093">
    <property type="entry name" value="RelE/ParE_toxin_dom_sf"/>
</dbReference>
<dbReference type="AlphaFoldDB" id="A0A1V3IBM0"/>
<accession>A0A1V3IBM0</accession>
<name>A0A1V3IBM0_9PAST</name>
<reference evidence="1 2" key="1">
    <citation type="submission" date="2016-10" db="EMBL/GenBank/DDBJ databases">
        <title>Rodentibacter gen. nov. and new species.</title>
        <authorList>
            <person name="Christensen H."/>
        </authorList>
    </citation>
    <scope>NUCLEOTIDE SEQUENCE [LARGE SCALE GENOMIC DNA]</scope>
    <source>
        <strain evidence="1 2">Ac69</strain>
    </source>
</reference>
<comment type="caution">
    <text evidence="1">The sequence shown here is derived from an EMBL/GenBank/DDBJ whole genome shotgun (WGS) entry which is preliminary data.</text>
</comment>
<proteinExistence type="predicted"/>
<dbReference type="Gene3D" id="3.30.2310.20">
    <property type="entry name" value="RelE-like"/>
    <property type="match status" value="1"/>
</dbReference>
<evidence type="ECO:0000313" key="2">
    <source>
        <dbReference type="Proteomes" id="UP000189437"/>
    </source>
</evidence>
<gene>
    <name evidence="1" type="ORF">BKK48_01255</name>
</gene>
<evidence type="ECO:0000313" key="1">
    <source>
        <dbReference type="EMBL" id="OOF37583.1"/>
    </source>
</evidence>
<dbReference type="RefSeq" id="WP_077426406.1">
    <property type="nucleotide sequence ID" value="NZ_MLHH01000003.1"/>
</dbReference>